<evidence type="ECO:0000256" key="3">
    <source>
        <dbReference type="ARBA" id="ARBA00022679"/>
    </source>
</evidence>
<evidence type="ECO:0000313" key="11">
    <source>
        <dbReference type="EMBL" id="PUA80776.1"/>
    </source>
</evidence>
<dbReference type="AlphaFoldDB" id="A0A2R7YXL7"/>
<dbReference type="InterPro" id="IPR045378">
    <property type="entry name" value="LNT_N"/>
</dbReference>
<evidence type="ECO:0000256" key="8">
    <source>
        <dbReference type="HAMAP-Rule" id="MF_01148"/>
    </source>
</evidence>
<keyword evidence="5 8" id="KW-1133">Transmembrane helix</keyword>
<comment type="function">
    <text evidence="8">Catalyzes the phospholipid dependent N-acylation of the N-terminal cysteine of apolipoprotein, the last step in lipoprotein maturation.</text>
</comment>
<dbReference type="GO" id="GO:0042158">
    <property type="term" value="P:lipoprotein biosynthetic process"/>
    <property type="evidence" value="ECO:0007669"/>
    <property type="project" value="UniProtKB-UniRule"/>
</dbReference>
<keyword evidence="3 8" id="KW-0808">Transferase</keyword>
<feature type="transmembrane region" description="Helical" evidence="8">
    <location>
        <begin position="124"/>
        <end position="146"/>
    </location>
</feature>
<evidence type="ECO:0000256" key="7">
    <source>
        <dbReference type="ARBA" id="ARBA00023315"/>
    </source>
</evidence>
<evidence type="ECO:0000256" key="2">
    <source>
        <dbReference type="ARBA" id="ARBA00022475"/>
    </source>
</evidence>
<dbReference type="Proteomes" id="UP000244867">
    <property type="component" value="Unassembled WGS sequence"/>
</dbReference>
<dbReference type="GO" id="GO:0005886">
    <property type="term" value="C:plasma membrane"/>
    <property type="evidence" value="ECO:0007669"/>
    <property type="project" value="UniProtKB-SubCell"/>
</dbReference>
<evidence type="ECO:0000256" key="9">
    <source>
        <dbReference type="SAM" id="MobiDB-lite"/>
    </source>
</evidence>
<feature type="transmembrane region" description="Helical" evidence="8">
    <location>
        <begin position="73"/>
        <end position="90"/>
    </location>
</feature>
<dbReference type="EMBL" id="PYXZ01000005">
    <property type="protein sequence ID" value="PUA80776.1"/>
    <property type="molecule type" value="Genomic_DNA"/>
</dbReference>
<name>A0A2R7YXL7_9ACTN</name>
<keyword evidence="7 8" id="KW-0012">Acyltransferase</keyword>
<keyword evidence="11" id="KW-0449">Lipoprotein</keyword>
<evidence type="ECO:0000256" key="6">
    <source>
        <dbReference type="ARBA" id="ARBA00023136"/>
    </source>
</evidence>
<keyword evidence="2 8" id="KW-1003">Cell membrane</keyword>
<feature type="transmembrane region" description="Helical" evidence="8">
    <location>
        <begin position="521"/>
        <end position="541"/>
    </location>
</feature>
<dbReference type="InterPro" id="IPR004563">
    <property type="entry name" value="Apolipo_AcylTrfase"/>
</dbReference>
<dbReference type="SUPFAM" id="SSF56317">
    <property type="entry name" value="Carbon-nitrogen hydrolase"/>
    <property type="match status" value="1"/>
</dbReference>
<organism evidence="11 12">
    <name type="scientific">Nocardioides currus</name>
    <dbReference type="NCBI Taxonomy" id="2133958"/>
    <lineage>
        <taxon>Bacteria</taxon>
        <taxon>Bacillati</taxon>
        <taxon>Actinomycetota</taxon>
        <taxon>Actinomycetes</taxon>
        <taxon>Propionibacteriales</taxon>
        <taxon>Nocardioidaceae</taxon>
        <taxon>Nocardioides</taxon>
    </lineage>
</organism>
<comment type="catalytic activity">
    <reaction evidence="8">
        <text>N-terminal S-1,2-diacyl-sn-glyceryl-L-cysteinyl-[lipoprotein] + a glycerophospholipid = N-acyl-S-1,2-diacyl-sn-glyceryl-L-cysteinyl-[lipoprotein] + a 2-acyl-sn-glycero-3-phospholipid + H(+)</text>
        <dbReference type="Rhea" id="RHEA:48228"/>
        <dbReference type="Rhea" id="RHEA-COMP:14681"/>
        <dbReference type="Rhea" id="RHEA-COMP:14684"/>
        <dbReference type="ChEBI" id="CHEBI:15378"/>
        <dbReference type="ChEBI" id="CHEBI:136912"/>
        <dbReference type="ChEBI" id="CHEBI:140656"/>
        <dbReference type="ChEBI" id="CHEBI:140657"/>
        <dbReference type="ChEBI" id="CHEBI:140660"/>
        <dbReference type="EC" id="2.3.1.269"/>
    </reaction>
</comment>
<feature type="transmembrane region" description="Helical" evidence="8">
    <location>
        <begin position="225"/>
        <end position="244"/>
    </location>
</feature>
<dbReference type="InterPro" id="IPR036526">
    <property type="entry name" value="C-N_Hydrolase_sf"/>
</dbReference>
<dbReference type="PROSITE" id="PS50263">
    <property type="entry name" value="CN_HYDROLASE"/>
    <property type="match status" value="1"/>
</dbReference>
<dbReference type="GO" id="GO:0016410">
    <property type="term" value="F:N-acyltransferase activity"/>
    <property type="evidence" value="ECO:0007669"/>
    <property type="project" value="UniProtKB-UniRule"/>
</dbReference>
<keyword evidence="4 8" id="KW-0812">Transmembrane</keyword>
<dbReference type="UniPathway" id="UPA00666"/>
<feature type="transmembrane region" description="Helical" evidence="8">
    <location>
        <begin position="99"/>
        <end position="118"/>
    </location>
</feature>
<evidence type="ECO:0000259" key="10">
    <source>
        <dbReference type="PROSITE" id="PS50263"/>
    </source>
</evidence>
<sequence length="560" mass="58266">MGPGPPGAGYASWRDLPRPDRTGPAPRHLVGGDRRTAGADQRLASSPVRGGPAGAIALAGSGGGALALAFEPYAVLPLVVVGPTLFVLALDDASLRRSVVLGFVFGLSFQGLLLWWLTQSIGPAAWAAVVLVQAAWFGALGFVAYLTRRLPVASVWFGLAWVTAETARSTWPWGGLPWGRIGFAVLDTPWSGLLPVLGVAGTGVLLATVAAALADAVRLAGRARIRGLLGASLLLVLGLVPALGARSGQLDSSVVVAVVQGGVPGDGRQLAANHRQVTDNHALATMALARRVEQGATPRPDIVVWPENSTAVDPMRDGRARAAIESAVEAIGVPVVVGAMVDGPTPDTVLNQGIVWAGSGPSAATYTKHHPVPFGEYIPFRRYLGSISPRLAEIRRDMLPGTSVQPLDVDGTTVADAICFDVAYDDVIAAQVRNGAELVIVQTSNASFTGTAQLDQQFAMTRARALETQRAVAVASTNGITALIAPDGTVIERAPRERTAVLSARLPVSDDVTPAVRWETVPARIAVLLSLVGAVVGAWKLGAFRVLRRRTVGTTGRAQG</sequence>
<dbReference type="EC" id="2.3.1.269" evidence="8"/>
<feature type="transmembrane region" description="Helical" evidence="8">
    <location>
        <begin position="193"/>
        <end position="213"/>
    </location>
</feature>
<evidence type="ECO:0000313" key="12">
    <source>
        <dbReference type="Proteomes" id="UP000244867"/>
    </source>
</evidence>
<protein>
    <recommendedName>
        <fullName evidence="8">Apolipoprotein N-acyltransferase</fullName>
        <shortName evidence="8">ALP N-acyltransferase</shortName>
        <ecNumber evidence="8">2.3.1.269</ecNumber>
    </recommendedName>
</protein>
<evidence type="ECO:0000256" key="5">
    <source>
        <dbReference type="ARBA" id="ARBA00022989"/>
    </source>
</evidence>
<feature type="domain" description="CN hydrolase" evidence="10">
    <location>
        <begin position="268"/>
        <end position="508"/>
    </location>
</feature>
<comment type="similarity">
    <text evidence="8">Belongs to the CN hydrolase family. Apolipoprotein N-acyltransferase subfamily.</text>
</comment>
<dbReference type="CDD" id="cd07571">
    <property type="entry name" value="ALP_N-acyl_transferase"/>
    <property type="match status" value="1"/>
</dbReference>
<dbReference type="NCBIfam" id="TIGR00546">
    <property type="entry name" value="lnt"/>
    <property type="match status" value="1"/>
</dbReference>
<comment type="caution">
    <text evidence="11">The sequence shown here is derived from an EMBL/GenBank/DDBJ whole genome shotgun (WGS) entry which is preliminary data.</text>
</comment>
<dbReference type="PANTHER" id="PTHR38686">
    <property type="entry name" value="APOLIPOPROTEIN N-ACYLTRANSFERASE"/>
    <property type="match status" value="1"/>
</dbReference>
<proteinExistence type="inferred from homology"/>
<dbReference type="Pfam" id="PF00795">
    <property type="entry name" value="CN_hydrolase"/>
    <property type="match status" value="1"/>
</dbReference>
<keyword evidence="6 8" id="KW-0472">Membrane</keyword>
<feature type="region of interest" description="Disordered" evidence="9">
    <location>
        <begin position="1"/>
        <end position="48"/>
    </location>
</feature>
<dbReference type="InterPro" id="IPR003010">
    <property type="entry name" value="C-N_Hydrolase"/>
</dbReference>
<keyword evidence="12" id="KW-1185">Reference proteome</keyword>
<dbReference type="PANTHER" id="PTHR38686:SF1">
    <property type="entry name" value="APOLIPOPROTEIN N-ACYLTRANSFERASE"/>
    <property type="match status" value="1"/>
</dbReference>
<dbReference type="OrthoDB" id="9804277at2"/>
<gene>
    <name evidence="8 11" type="primary">lnt</name>
    <name evidence="11" type="ORF">C7S10_13645</name>
</gene>
<accession>A0A2R7YXL7</accession>
<reference evidence="11 12" key="1">
    <citation type="submission" date="2018-03" db="EMBL/GenBank/DDBJ databases">
        <authorList>
            <person name="Keele B.F."/>
        </authorList>
    </citation>
    <scope>NUCLEOTIDE SEQUENCE [LARGE SCALE GENOMIC DNA]</scope>
    <source>
        <strain evidence="11 12">IB-3</strain>
    </source>
</reference>
<dbReference type="HAMAP" id="MF_01148">
    <property type="entry name" value="Lnt"/>
    <property type="match status" value="1"/>
</dbReference>
<comment type="pathway">
    <text evidence="8">Protein modification; lipoprotein biosynthesis (N-acyl transfer).</text>
</comment>
<evidence type="ECO:0000256" key="1">
    <source>
        <dbReference type="ARBA" id="ARBA00004651"/>
    </source>
</evidence>
<dbReference type="Pfam" id="PF20154">
    <property type="entry name" value="LNT_N"/>
    <property type="match status" value="1"/>
</dbReference>
<evidence type="ECO:0000256" key="4">
    <source>
        <dbReference type="ARBA" id="ARBA00022692"/>
    </source>
</evidence>
<feature type="transmembrane region" description="Helical" evidence="8">
    <location>
        <begin position="153"/>
        <end position="173"/>
    </location>
</feature>
<comment type="subcellular location">
    <subcellularLocation>
        <location evidence="1 8">Cell membrane</location>
        <topology evidence="1 8">Multi-pass membrane protein</topology>
    </subcellularLocation>
</comment>
<dbReference type="Gene3D" id="3.60.110.10">
    <property type="entry name" value="Carbon-nitrogen hydrolase"/>
    <property type="match status" value="1"/>
</dbReference>